<protein>
    <submittedName>
        <fullName evidence="1">Uncharacterized protein</fullName>
    </submittedName>
</protein>
<dbReference type="Proteomes" id="UP000182034">
    <property type="component" value="Unassembled WGS sequence"/>
</dbReference>
<dbReference type="RefSeq" id="WP_072410312.1">
    <property type="nucleotide sequence ID" value="NZ_FPKW01000008.1"/>
</dbReference>
<gene>
    <name evidence="1" type="ORF">SAMN05216324_108137</name>
</gene>
<organism evidence="1 2">
    <name type="scientific">Chryseobacterium limigenitum</name>
    <dbReference type="NCBI Taxonomy" id="1612149"/>
    <lineage>
        <taxon>Bacteria</taxon>
        <taxon>Pseudomonadati</taxon>
        <taxon>Bacteroidota</taxon>
        <taxon>Flavobacteriia</taxon>
        <taxon>Flavobacteriales</taxon>
        <taxon>Weeksellaceae</taxon>
        <taxon>Chryseobacterium group</taxon>
        <taxon>Chryseobacterium</taxon>
    </lineage>
</organism>
<dbReference type="AlphaFoldDB" id="A0A1K2IRM5"/>
<dbReference type="EMBL" id="FPKW01000008">
    <property type="protein sequence ID" value="SFZ95089.1"/>
    <property type="molecule type" value="Genomic_DNA"/>
</dbReference>
<keyword evidence="2" id="KW-1185">Reference proteome</keyword>
<evidence type="ECO:0000313" key="2">
    <source>
        <dbReference type="Proteomes" id="UP000182034"/>
    </source>
</evidence>
<evidence type="ECO:0000313" key="1">
    <source>
        <dbReference type="EMBL" id="SFZ95089.1"/>
    </source>
</evidence>
<dbReference type="STRING" id="1612149.SAMN05216324_108137"/>
<reference evidence="2" key="1">
    <citation type="submission" date="2016-10" db="EMBL/GenBank/DDBJ databases">
        <authorList>
            <person name="Varghese N."/>
            <person name="Submissions S."/>
        </authorList>
    </citation>
    <scope>NUCLEOTIDE SEQUENCE [LARGE SCALE GENOMIC DNA]</scope>
    <source>
        <strain evidence="2">SUR2</strain>
    </source>
</reference>
<dbReference type="OrthoDB" id="1431804at2"/>
<proteinExistence type="predicted"/>
<name>A0A1K2IRM5_9FLAO</name>
<accession>A0A1K2IRM5</accession>
<sequence>MEYKVIYRDEYYNQHYPKIVCNVNILHPLEISWHYENKIFSLFSSPEDYIGNAYVSDNFLLVRYTDHSSSPHFANNLIVYNLNKEIIHIIPSPKPKKWSNSSSIYSLGDKKIIDGKEHIAVSIFKADYNDNRSGQEEIHYLNLENFEYHPSYFENYYDSGR</sequence>